<dbReference type="OrthoDB" id="5838152at2759"/>
<dbReference type="PANTHER" id="PTHR21115:SF0">
    <property type="entry name" value="GH06117P-RELATED"/>
    <property type="match status" value="1"/>
</dbReference>
<accession>A0A016SDS7</accession>
<name>A0A016SDS7_9BILA</name>
<feature type="region of interest" description="Disordered" evidence="1">
    <location>
        <begin position="354"/>
        <end position="375"/>
    </location>
</feature>
<feature type="domain" description="DUF4781" evidence="2">
    <location>
        <begin position="16"/>
        <end position="278"/>
    </location>
</feature>
<dbReference type="Proteomes" id="UP000024635">
    <property type="component" value="Unassembled WGS sequence"/>
</dbReference>
<evidence type="ECO:0000313" key="3">
    <source>
        <dbReference type="EMBL" id="EYB88805.1"/>
    </source>
</evidence>
<reference evidence="4" key="1">
    <citation type="journal article" date="2015" name="Nat. Genet.">
        <title>The genome and transcriptome of the zoonotic hookworm Ancylostoma ceylanicum identify infection-specific gene families.</title>
        <authorList>
            <person name="Schwarz E.M."/>
            <person name="Hu Y."/>
            <person name="Antoshechkin I."/>
            <person name="Miller M.M."/>
            <person name="Sternberg P.W."/>
            <person name="Aroian R.V."/>
        </authorList>
    </citation>
    <scope>NUCLEOTIDE SEQUENCE</scope>
    <source>
        <strain evidence="4">HY135</strain>
    </source>
</reference>
<dbReference type="STRING" id="53326.A0A016SDS7"/>
<organism evidence="3 4">
    <name type="scientific">Ancylostoma ceylanicum</name>
    <dbReference type="NCBI Taxonomy" id="53326"/>
    <lineage>
        <taxon>Eukaryota</taxon>
        <taxon>Metazoa</taxon>
        <taxon>Ecdysozoa</taxon>
        <taxon>Nematoda</taxon>
        <taxon>Chromadorea</taxon>
        <taxon>Rhabditida</taxon>
        <taxon>Rhabditina</taxon>
        <taxon>Rhabditomorpha</taxon>
        <taxon>Strongyloidea</taxon>
        <taxon>Ancylostomatidae</taxon>
        <taxon>Ancylostomatinae</taxon>
        <taxon>Ancylostoma</taxon>
    </lineage>
</organism>
<keyword evidence="4" id="KW-1185">Reference proteome</keyword>
<gene>
    <name evidence="3" type="primary">Acey_s0241.g3376</name>
    <name evidence="3" type="ORF">Y032_0241g3376</name>
</gene>
<protein>
    <recommendedName>
        <fullName evidence="2">DUF4781 domain-containing protein</fullName>
    </recommendedName>
</protein>
<proteinExistence type="predicted"/>
<dbReference type="AlphaFoldDB" id="A0A016SDS7"/>
<evidence type="ECO:0000313" key="4">
    <source>
        <dbReference type="Proteomes" id="UP000024635"/>
    </source>
</evidence>
<evidence type="ECO:0000259" key="2">
    <source>
        <dbReference type="Pfam" id="PF16013"/>
    </source>
</evidence>
<feature type="compositionally biased region" description="Basic and acidic residues" evidence="1">
    <location>
        <begin position="354"/>
        <end position="363"/>
    </location>
</feature>
<dbReference type="EMBL" id="JARK01001577">
    <property type="protein sequence ID" value="EYB88805.1"/>
    <property type="molecule type" value="Genomic_DNA"/>
</dbReference>
<evidence type="ECO:0000256" key="1">
    <source>
        <dbReference type="SAM" id="MobiDB-lite"/>
    </source>
</evidence>
<sequence length="422" mass="47678">MRFLSVFRVRDSQGGFKFVDCALRTYDDFDDYLKNNKTPRCMMCYPVGGFLRAQQSGNNFTASDVHFGEPPSCTLGGRVMENLDRINMVVSPVVAVTLFWTPAGWLATGLSVLSMSSLGYSLFRQGINVVDKYGHGEHYATDLFHFATTIATLAASRAIPQYLRSVALQNRQLTFWESAIITGVLRGMAASTAVNFAALVYQFGCKLWNQPTEISAMDIVNLVVAAQNIYTCYMSPRSAKAMLEKVKVDIQAENQAKIKDKEKNIKKAQESNKEMEQELKKAKESGLGDTKKIENLEKKIQANHEKIETWRKEAQTALDNFMENQRNWSEADVKEVLAPIKELQEKIKNIQDENKRMEKELETMKNSGSGDSKKIDEMRSKIAKNNENIDKLTGEALSKQNEYLDKKGDNMKASSTFNIEKF</sequence>
<comment type="caution">
    <text evidence="3">The sequence shown here is derived from an EMBL/GenBank/DDBJ whole genome shotgun (WGS) entry which is preliminary data.</text>
</comment>
<dbReference type="PANTHER" id="PTHR21115">
    <property type="entry name" value="GH06117P-RELATED"/>
    <property type="match status" value="1"/>
</dbReference>
<dbReference type="InterPro" id="IPR031962">
    <property type="entry name" value="DUF4781"/>
</dbReference>
<dbReference type="Pfam" id="PF16013">
    <property type="entry name" value="DUF4781"/>
    <property type="match status" value="1"/>
</dbReference>